<dbReference type="PANTHER" id="PTHR21072:SF13">
    <property type="entry name" value="GPI TRANSAMIDASE COMPONENT PIG-S"/>
    <property type="match status" value="1"/>
</dbReference>
<evidence type="ECO:0000256" key="3">
    <source>
        <dbReference type="ARBA" id="ARBA00005316"/>
    </source>
</evidence>
<dbReference type="AlphaFoldDB" id="A0A310SH76"/>
<evidence type="ECO:0000256" key="6">
    <source>
        <dbReference type="ARBA" id="ARBA00022824"/>
    </source>
</evidence>
<feature type="transmembrane region" description="Helical" evidence="10">
    <location>
        <begin position="20"/>
        <end position="39"/>
    </location>
</feature>
<organism evidence="11 12">
    <name type="scientific">Eufriesea mexicana</name>
    <dbReference type="NCBI Taxonomy" id="516756"/>
    <lineage>
        <taxon>Eukaryota</taxon>
        <taxon>Metazoa</taxon>
        <taxon>Ecdysozoa</taxon>
        <taxon>Arthropoda</taxon>
        <taxon>Hexapoda</taxon>
        <taxon>Insecta</taxon>
        <taxon>Pterygota</taxon>
        <taxon>Neoptera</taxon>
        <taxon>Endopterygota</taxon>
        <taxon>Hymenoptera</taxon>
        <taxon>Apocrita</taxon>
        <taxon>Aculeata</taxon>
        <taxon>Apoidea</taxon>
        <taxon>Anthophila</taxon>
        <taxon>Apidae</taxon>
        <taxon>Eufriesea</taxon>
    </lineage>
</organism>
<reference evidence="11 12" key="1">
    <citation type="submission" date="2015-07" db="EMBL/GenBank/DDBJ databases">
        <title>The genome of Eufriesea mexicana.</title>
        <authorList>
            <person name="Pan H."/>
            <person name="Kapheim K."/>
        </authorList>
    </citation>
    <scope>NUCLEOTIDE SEQUENCE [LARGE SCALE GENOMIC DNA]</scope>
    <source>
        <strain evidence="11">0111107269</strain>
        <tissue evidence="11">Whole body</tissue>
    </source>
</reference>
<evidence type="ECO:0000256" key="9">
    <source>
        <dbReference type="ARBA" id="ARBA00023180"/>
    </source>
</evidence>
<keyword evidence="8 10" id="KW-0472">Membrane</keyword>
<evidence type="ECO:0000256" key="2">
    <source>
        <dbReference type="ARBA" id="ARBA00004687"/>
    </source>
</evidence>
<dbReference type="GO" id="GO:0006506">
    <property type="term" value="P:GPI anchor biosynthetic process"/>
    <property type="evidence" value="ECO:0007669"/>
    <property type="project" value="UniProtKB-UniPathway"/>
</dbReference>
<evidence type="ECO:0000256" key="5">
    <source>
        <dbReference type="ARBA" id="ARBA00022692"/>
    </source>
</evidence>
<dbReference type="GO" id="GO:0042765">
    <property type="term" value="C:GPI-anchor transamidase complex"/>
    <property type="evidence" value="ECO:0007669"/>
    <property type="project" value="InterPro"/>
</dbReference>
<gene>
    <name evidence="11" type="ORF">WN48_01408</name>
</gene>
<proteinExistence type="inferred from homology"/>
<dbReference type="Pfam" id="PF10510">
    <property type="entry name" value="PIG-S"/>
    <property type="match status" value="1"/>
</dbReference>
<keyword evidence="6" id="KW-0256">Endoplasmic reticulum</keyword>
<feature type="transmembrane region" description="Helical" evidence="10">
    <location>
        <begin position="163"/>
        <end position="185"/>
    </location>
</feature>
<keyword evidence="4" id="KW-0337">GPI-anchor biosynthesis</keyword>
<dbReference type="PANTHER" id="PTHR21072">
    <property type="entry name" value="GPI TRANSAMIDASE COMPONENT PIG-S"/>
    <property type="match status" value="1"/>
</dbReference>
<name>A0A310SH76_9HYME</name>
<dbReference type="EMBL" id="KQ761343">
    <property type="protein sequence ID" value="OAD57870.1"/>
    <property type="molecule type" value="Genomic_DNA"/>
</dbReference>
<dbReference type="OrthoDB" id="28748at2759"/>
<keyword evidence="7 10" id="KW-1133">Transmembrane helix</keyword>
<dbReference type="UniPathway" id="UPA00196"/>
<evidence type="ECO:0000256" key="1">
    <source>
        <dbReference type="ARBA" id="ARBA00004477"/>
    </source>
</evidence>
<dbReference type="Proteomes" id="UP000250275">
    <property type="component" value="Unassembled WGS sequence"/>
</dbReference>
<accession>A0A310SH76</accession>
<comment type="subcellular location">
    <subcellularLocation>
        <location evidence="1">Endoplasmic reticulum membrane</location>
        <topology evidence="1">Multi-pass membrane protein</topology>
    </subcellularLocation>
</comment>
<evidence type="ECO:0000313" key="11">
    <source>
        <dbReference type="EMBL" id="OAD57870.1"/>
    </source>
</evidence>
<comment type="pathway">
    <text evidence="2">Glycolipid biosynthesis; glycosylphosphatidylinositol-anchor biosynthesis.</text>
</comment>
<keyword evidence="12" id="KW-1185">Reference proteome</keyword>
<evidence type="ECO:0008006" key="13">
    <source>
        <dbReference type="Google" id="ProtNLM"/>
    </source>
</evidence>
<comment type="similarity">
    <text evidence="3">Belongs to the PIGS family.</text>
</comment>
<evidence type="ECO:0000256" key="4">
    <source>
        <dbReference type="ARBA" id="ARBA00022502"/>
    </source>
</evidence>
<dbReference type="GO" id="GO:0016255">
    <property type="term" value="P:attachment of GPI anchor to protein"/>
    <property type="evidence" value="ECO:0007669"/>
    <property type="project" value="InterPro"/>
</dbReference>
<dbReference type="InterPro" id="IPR019540">
    <property type="entry name" value="PtdIno-glycan_biosynth_class_S"/>
</dbReference>
<keyword evidence="9" id="KW-0325">Glycoprotein</keyword>
<evidence type="ECO:0000313" key="12">
    <source>
        <dbReference type="Proteomes" id="UP000250275"/>
    </source>
</evidence>
<evidence type="ECO:0000256" key="8">
    <source>
        <dbReference type="ARBA" id="ARBA00023136"/>
    </source>
</evidence>
<sequence>MSEEGITISYDSAIDEKYRIYASISFAVLLLGLGVPLWWHTTTLPRVTLPYDGIEKLSDLEINVKTKLVVVTLSQDRSESLVRDITEAFQNASIHRIEVVHHVISSNLVASAFTHHELEKVASIFDVAVGQLLLLETSNLNDAVLVGTKRTIYFSTETSKQRIFLKICHIFLVITTLIFFSCLYFDSSIIGMAVTRKVVGFNEKRTYRTDIVQFRRGKQKEIPG</sequence>
<keyword evidence="5 10" id="KW-0812">Transmembrane</keyword>
<protein>
    <recommendedName>
        <fullName evidence="13">GPI transamidase component PIG-S</fullName>
    </recommendedName>
</protein>
<evidence type="ECO:0000256" key="10">
    <source>
        <dbReference type="SAM" id="Phobius"/>
    </source>
</evidence>
<evidence type="ECO:0000256" key="7">
    <source>
        <dbReference type="ARBA" id="ARBA00022989"/>
    </source>
</evidence>